<dbReference type="OrthoDB" id="10603421at2759"/>
<feature type="compositionally biased region" description="Basic and acidic residues" evidence="1">
    <location>
        <begin position="195"/>
        <end position="210"/>
    </location>
</feature>
<accession>A0A0H1B9S5</accession>
<gene>
    <name evidence="2" type="ORF">EMPG_16429</name>
</gene>
<dbReference type="EMBL" id="LDEV01002659">
    <property type="protein sequence ID" value="KLJ08140.1"/>
    <property type="molecule type" value="Genomic_DNA"/>
</dbReference>
<evidence type="ECO:0000313" key="2">
    <source>
        <dbReference type="EMBL" id="KLJ08140.1"/>
    </source>
</evidence>
<keyword evidence="3" id="KW-1185">Reference proteome</keyword>
<name>A0A0H1B9S5_9EURO</name>
<proteinExistence type="predicted"/>
<feature type="compositionally biased region" description="Polar residues" evidence="1">
    <location>
        <begin position="184"/>
        <end position="194"/>
    </location>
</feature>
<evidence type="ECO:0000313" key="3">
    <source>
        <dbReference type="Proteomes" id="UP000053573"/>
    </source>
</evidence>
<organism evidence="2 3">
    <name type="scientific">Blastomyces silverae</name>
    <dbReference type="NCBI Taxonomy" id="2060906"/>
    <lineage>
        <taxon>Eukaryota</taxon>
        <taxon>Fungi</taxon>
        <taxon>Dikarya</taxon>
        <taxon>Ascomycota</taxon>
        <taxon>Pezizomycotina</taxon>
        <taxon>Eurotiomycetes</taxon>
        <taxon>Eurotiomycetidae</taxon>
        <taxon>Onygenales</taxon>
        <taxon>Ajellomycetaceae</taxon>
        <taxon>Blastomyces</taxon>
    </lineage>
</organism>
<evidence type="ECO:0000256" key="1">
    <source>
        <dbReference type="SAM" id="MobiDB-lite"/>
    </source>
</evidence>
<dbReference type="AlphaFoldDB" id="A0A0H1B9S5"/>
<sequence>MSQWYDGIGGRQMFPSVALRLSSVHYECRPPKQSLSSPDRSFCNRDCWLTADGKVWVSAESWAIKGFRARLSEELSYEESPVVPCEGRQLQLNRFSLASARYSLLVTANVPHGKGKWSKGKWYGGQKTLAQAGSGTYEFKRIFENTEESEKFHFTQPSARDSGQMSLNVFLRIQKRVSEKFRFTQPSAQDSGSNEFEHISTDTEESEKSHLTQPSAWGSTETLVLAPPAISLSPTLLPVPGRGNYNIPGKRL</sequence>
<protein>
    <submittedName>
        <fullName evidence="2">Uncharacterized protein</fullName>
    </submittedName>
</protein>
<comment type="caution">
    <text evidence="2">The sequence shown here is derived from an EMBL/GenBank/DDBJ whole genome shotgun (WGS) entry which is preliminary data.</text>
</comment>
<reference evidence="3" key="1">
    <citation type="journal article" date="2015" name="PLoS Genet.">
        <title>The dynamic genome and transcriptome of the human fungal pathogen Blastomyces and close relative Emmonsia.</title>
        <authorList>
            <person name="Munoz J.F."/>
            <person name="Gauthier G.M."/>
            <person name="Desjardins C.A."/>
            <person name="Gallo J.E."/>
            <person name="Holder J."/>
            <person name="Sullivan T.D."/>
            <person name="Marty A.J."/>
            <person name="Carmen J.C."/>
            <person name="Chen Z."/>
            <person name="Ding L."/>
            <person name="Gujja S."/>
            <person name="Magrini V."/>
            <person name="Misas E."/>
            <person name="Mitreva M."/>
            <person name="Priest M."/>
            <person name="Saif S."/>
            <person name="Whiston E.A."/>
            <person name="Young S."/>
            <person name="Zeng Q."/>
            <person name="Goldman W.E."/>
            <person name="Mardis E.R."/>
            <person name="Taylor J.W."/>
            <person name="McEwen J.G."/>
            <person name="Clay O.K."/>
            <person name="Klein B.S."/>
            <person name="Cuomo C.A."/>
        </authorList>
    </citation>
    <scope>NUCLEOTIDE SEQUENCE [LARGE SCALE GENOMIC DNA]</scope>
    <source>
        <strain evidence="3">UAMH 139</strain>
    </source>
</reference>
<feature type="region of interest" description="Disordered" evidence="1">
    <location>
        <begin position="183"/>
        <end position="215"/>
    </location>
</feature>
<dbReference type="Proteomes" id="UP000053573">
    <property type="component" value="Unassembled WGS sequence"/>
</dbReference>